<feature type="compositionally biased region" description="Basic and acidic residues" evidence="3">
    <location>
        <begin position="823"/>
        <end position="835"/>
    </location>
</feature>
<sequence>MTTMEEDDLDSLLPPNCPNPYYDTWDRHNSIAFSTATKGLRNAPGENNCFVNSAVQVFWHLDVFRRSYRRLSGHTCMGNSCIFCALKVIFTQFQFSDQSSLHPDALRKALAETFANQHRFQLGHMDDAAECFENILRRIHYHIASSCNEDTCTAPHCLPHRKFSLNIVEKVVCPCGASSSPLKFNEMVHYISATALVSQARVMQENGDILHPDRFGLLLRNANAMGDIRDCPGACGKKVQIRRTLLNYPDVVSIGLVWDSDHPSVETTTEVARNIGTNILMQDVFHSVMQDLRRMPKLQLVGLVCYYGKHYSTFVFHSKLQVWIYFDDATVREIGPRWEHVVDKCSKGRYQPLLLLYANPKADPVSVETAPKKRVMAPGYGIPGGPEEESSLDRTHESISSQQSQHRSRTPNPEPSPPALDQGYPRARSVTPSTAEWRDDSSTSSTSGEHSRQPSFLIAMSGKPDNKGKHQPRLGGQAGGGAGVPGPMMPVSQQQPLSAKPQHAQPDGHGDNYSDYTLSTSDQYRRPSLNGFEPSQLPLTPNMRGYPDAQRKESFSRSRKDPVRADVVRYQMDPSHPQGVAPPDYRSQGYAPQDLNSPPPALPPKAGVTPAFYQHGLNAGHPLHIRQRALSQGGDEAYGSDTGQDIQPQKQHTIVKPAAGSNYDHPDGLSHSHTPVQSGLATLPRRKKEMSVDSTSGHMKQGSLHDGADINRSGSLSSSHSFPDQRPGSNPKFYGTDESRTPVSSSEPRGLPPPAPVKQAVLSSSKDAASKKSTDADKKSKKLKKEMKKAEKKKSKSGETLKSPSEQPDSATSGGPVAGSEAIPRRAEEFRDDKVMYIDRRMVESILKHQGLQRQPSTHSTASHTSGSSIESDSLMGRLLASKHSEGGVPTDVSFDNVSIGSHKDSGYGSSDRNSSSSTGSGTVDPYTQYFISKSMVVPRNLNPQFLERPPHQLVSDFTAPNPQVYSAAVASQESSGKDLSGLSKEEMSRHLYETLMKRKVMHPIKESSQEDILKILPQDLTPTSSPARVSSPLPSADPATREGRPPPIPPKNFAAFQVSKSSHHKEPSIDSLDKDEVENDYFVSMCEKADELMDNCILAETQEDLHAALCYCDSALGCLKEAMNQTEISNKAQVYAQKKHNSCLLKSRSLFKRTSGHGSSDGSIHSGKRSSITSTDSDNSDKPVRRVTSKDRLLAAGRTLTRPGPQQQQASLTSQQMPASGGQVSTGRHQQQESMSGHRKSPLAQPLAMSAQQKTGQCGPQRYPSPSPAVSTQPMSGVPQRPGEAQPASSHMSRSASAEGEVVHARSSSNSSMRSSASTPCSLSQPQSTTRPVASSVSSQPHHVHMPLDAYGTLPRNRKPRRTSDPTGNSEVYQMYLNRQKNLQLTGSSSDSRESDSSSCDGNGQKKTNNTEIREMLESGVVQRQKQQFVGGQTLRQDGGERGPNGQRNSLDGPGSTPMHRFDVHAGQSQQPSDQMSQPGLDQRSSAGPMGQSQPVHRGPVYNKGQLVPGSGSNTPEKSNPPRMAGGHHTQMTPSNRPLSAHLTNSPAVKPSNLSQQNKQHPSPSGPVYPQQHPSKSAYPPTYPSKPAPNPMSVSGYSQPLPGHRGVAASHASTGSNSNHQGPQAGALPVGPRGGPHTASPPSYQPTNQVPGPPGGGYGGPPSGVQQVDNGVQNLNLGASSPQKKTNLGRTPPPPPPVRTTSNPDFRQQLPPPHMPQPQQGHSAMQQGHSAGQSYQRNLSHGPGPELGPRGQMKGPTVARVEPNSHLDRSASHSHSVPSRPASCFESPAQPASHYAYQQRPPTFASDAVPGSQLKHASSSTGLNQLSLTPRPLERYSSQPDCQNLVDVNSYTTQTDVGLSSPSYATSIHSSSNNNCPQDKNPASGTNGRSLLTSSVAHTQGQSLAATSNPATGGTEAETFKPNVRALASRFDRSVEKPQVKPKPGSGVTRTRSKSESGSKKPKSVLKNKKAKSGSSRPRKSVTFAEDISSLAAGYESAAELTSFKGGNSSSERAYYSDDEDQLSHKPVSFSDNDLDDVEDSSNSDEAPLSREELACQLCRKREMEPGKAYCSKCSFYMGRLVSS</sequence>
<reference evidence="6" key="1">
    <citation type="submission" date="2025-08" db="UniProtKB">
        <authorList>
            <consortium name="RefSeq"/>
        </authorList>
    </citation>
    <scope>IDENTIFICATION</scope>
</reference>
<evidence type="ECO:0000256" key="2">
    <source>
        <dbReference type="ARBA" id="ARBA00022801"/>
    </source>
</evidence>
<dbReference type="Gene3D" id="3.90.70.10">
    <property type="entry name" value="Cysteine proteinases"/>
    <property type="match status" value="1"/>
</dbReference>
<feature type="compositionally biased region" description="Pro residues" evidence="3">
    <location>
        <begin position="1582"/>
        <end position="1591"/>
    </location>
</feature>
<evidence type="ECO:0000259" key="4">
    <source>
        <dbReference type="PROSITE" id="PS50235"/>
    </source>
</evidence>
<gene>
    <name evidence="6" type="primary">LOC101854338</name>
</gene>
<dbReference type="InterPro" id="IPR038765">
    <property type="entry name" value="Papain-like_cys_pep_sf"/>
</dbReference>
<name>A0ABM1A2E4_APLCA</name>
<feature type="compositionally biased region" description="Polar residues" evidence="3">
    <location>
        <begin position="1423"/>
        <end position="1437"/>
    </location>
</feature>
<feature type="compositionally biased region" description="Low complexity" evidence="3">
    <location>
        <begin position="1207"/>
        <end position="1217"/>
    </location>
</feature>
<proteinExistence type="predicted"/>
<organism evidence="5 6">
    <name type="scientific">Aplysia californica</name>
    <name type="common">California sea hare</name>
    <dbReference type="NCBI Taxonomy" id="6500"/>
    <lineage>
        <taxon>Eukaryota</taxon>
        <taxon>Metazoa</taxon>
        <taxon>Spiralia</taxon>
        <taxon>Lophotrochozoa</taxon>
        <taxon>Mollusca</taxon>
        <taxon>Gastropoda</taxon>
        <taxon>Heterobranchia</taxon>
        <taxon>Euthyneura</taxon>
        <taxon>Tectipleura</taxon>
        <taxon>Aplysiida</taxon>
        <taxon>Aplysioidea</taxon>
        <taxon>Aplysiidae</taxon>
        <taxon>Aplysia</taxon>
    </lineage>
</organism>
<feature type="compositionally biased region" description="Polar residues" evidence="3">
    <location>
        <begin position="1857"/>
        <end position="1913"/>
    </location>
</feature>
<feature type="compositionally biased region" description="Polar residues" evidence="3">
    <location>
        <begin position="1366"/>
        <end position="1388"/>
    </location>
</feature>
<feature type="compositionally biased region" description="Low complexity" evidence="3">
    <location>
        <begin position="1306"/>
        <end position="1319"/>
    </location>
</feature>
<feature type="compositionally biased region" description="Basic and acidic residues" evidence="3">
    <location>
        <begin position="1931"/>
        <end position="1940"/>
    </location>
</feature>
<dbReference type="PROSITE" id="PS50235">
    <property type="entry name" value="USP_3"/>
    <property type="match status" value="1"/>
</dbReference>
<dbReference type="Proteomes" id="UP000694888">
    <property type="component" value="Unplaced"/>
</dbReference>
<dbReference type="SUPFAM" id="SSF54001">
    <property type="entry name" value="Cysteine proteinases"/>
    <property type="match status" value="1"/>
</dbReference>
<dbReference type="Pfam" id="PF00443">
    <property type="entry name" value="UCH"/>
    <property type="match status" value="1"/>
</dbReference>
<feature type="region of interest" description="Disordered" evidence="3">
    <location>
        <begin position="657"/>
        <end position="835"/>
    </location>
</feature>
<feature type="region of interest" description="Disordered" evidence="3">
    <location>
        <begin position="848"/>
        <end position="925"/>
    </location>
</feature>
<protein>
    <submittedName>
        <fullName evidence="6">Serine/arginine repetitive matrix protein 2</fullName>
    </submittedName>
</protein>
<feature type="compositionally biased region" description="Polar residues" evidence="3">
    <location>
        <begin position="1641"/>
        <end position="1651"/>
    </location>
</feature>
<feature type="region of interest" description="Disordered" evidence="3">
    <location>
        <begin position="1857"/>
        <end position="1982"/>
    </location>
</feature>
<accession>A0ABM1A2E4</accession>
<feature type="compositionally biased region" description="Polar residues" evidence="3">
    <location>
        <begin position="1722"/>
        <end position="1740"/>
    </location>
</feature>
<feature type="compositionally biased region" description="Basic residues" evidence="3">
    <location>
        <begin position="779"/>
        <end position="795"/>
    </location>
</feature>
<feature type="compositionally biased region" description="Polar residues" evidence="3">
    <location>
        <begin position="1223"/>
        <end position="1236"/>
    </location>
</feature>
<evidence type="ECO:0000313" key="5">
    <source>
        <dbReference type="Proteomes" id="UP000694888"/>
    </source>
</evidence>
<feature type="compositionally biased region" description="Polar residues" evidence="3">
    <location>
        <begin position="1288"/>
        <end position="1297"/>
    </location>
</feature>
<feature type="compositionally biased region" description="Polar residues" evidence="3">
    <location>
        <begin position="671"/>
        <end position="680"/>
    </location>
</feature>
<feature type="region of interest" description="Disordered" evidence="3">
    <location>
        <begin position="1155"/>
        <end position="1842"/>
    </location>
</feature>
<feature type="compositionally biased region" description="Polar residues" evidence="3">
    <location>
        <begin position="1612"/>
        <end position="1623"/>
    </location>
</feature>
<feature type="compositionally biased region" description="Polar residues" evidence="3">
    <location>
        <begin position="1666"/>
        <end position="1690"/>
    </location>
</feature>
<dbReference type="InterPro" id="IPR001394">
    <property type="entry name" value="Peptidase_C19_UCH"/>
</dbReference>
<evidence type="ECO:0000256" key="1">
    <source>
        <dbReference type="ARBA" id="ARBA00022786"/>
    </source>
</evidence>
<keyword evidence="2" id="KW-0378">Hydrolase</keyword>
<feature type="region of interest" description="Disordered" evidence="3">
    <location>
        <begin position="1021"/>
        <end position="1053"/>
    </location>
</feature>
<feature type="compositionally biased region" description="Acidic residues" evidence="3">
    <location>
        <begin position="2034"/>
        <end position="2044"/>
    </location>
</feature>
<feature type="compositionally biased region" description="Polar residues" evidence="3">
    <location>
        <begin position="1531"/>
        <end position="1564"/>
    </location>
</feature>
<dbReference type="PANTHER" id="PTHR22975">
    <property type="entry name" value="UBIQUITIN SPECIFIC PROTEINASE"/>
    <property type="match status" value="1"/>
</dbReference>
<feature type="region of interest" description="Disordered" evidence="3">
    <location>
        <begin position="375"/>
        <end position="609"/>
    </location>
</feature>
<feature type="compositionally biased region" description="Basic and acidic residues" evidence="3">
    <location>
        <begin position="768"/>
        <end position="778"/>
    </location>
</feature>
<feature type="domain" description="USP" evidence="4">
    <location>
        <begin position="38"/>
        <end position="360"/>
    </location>
</feature>
<feature type="compositionally biased region" description="Low complexity" evidence="3">
    <location>
        <begin position="857"/>
        <end position="869"/>
    </location>
</feature>
<dbReference type="InterPro" id="IPR028889">
    <property type="entry name" value="USP"/>
</dbReference>
<evidence type="ECO:0000256" key="3">
    <source>
        <dbReference type="SAM" id="MobiDB-lite"/>
    </source>
</evidence>
<evidence type="ECO:0000313" key="6">
    <source>
        <dbReference type="RefSeq" id="XP_012939445.1"/>
    </source>
</evidence>
<feature type="compositionally biased region" description="Polar residues" evidence="3">
    <location>
        <begin position="1816"/>
        <end position="1829"/>
    </location>
</feature>
<feature type="compositionally biased region" description="Basic residues" evidence="3">
    <location>
        <begin position="1961"/>
        <end position="1981"/>
    </location>
</feature>
<dbReference type="CDD" id="cd02257">
    <property type="entry name" value="Peptidase_C19"/>
    <property type="match status" value="1"/>
</dbReference>
<feature type="compositionally biased region" description="Polar residues" evidence="3">
    <location>
        <begin position="1484"/>
        <end position="1496"/>
    </location>
</feature>
<dbReference type="GeneID" id="101854338"/>
<feature type="compositionally biased region" description="Low complexity" evidence="3">
    <location>
        <begin position="907"/>
        <end position="922"/>
    </location>
</feature>
<keyword evidence="1" id="KW-0833">Ubl conjugation pathway</keyword>
<keyword evidence="5" id="KW-1185">Reference proteome</keyword>
<feature type="compositionally biased region" description="Polar residues" evidence="3">
    <location>
        <begin position="1320"/>
        <end position="1342"/>
    </location>
</feature>
<feature type="compositionally biased region" description="Polar residues" evidence="3">
    <location>
        <begin position="798"/>
        <end position="813"/>
    </location>
</feature>
<feature type="compositionally biased region" description="Basic and acidic residues" evidence="3">
    <location>
        <begin position="549"/>
        <end position="567"/>
    </location>
</feature>
<dbReference type="InterPro" id="IPR052398">
    <property type="entry name" value="Ubiquitin_hydrolase_53/54"/>
</dbReference>
<feature type="compositionally biased region" description="Basic and acidic residues" evidence="3">
    <location>
        <begin position="1180"/>
        <end position="1194"/>
    </location>
</feature>
<dbReference type="RefSeq" id="XP_012939445.1">
    <property type="nucleotide sequence ID" value="XM_013083991.1"/>
</dbReference>
<feature type="compositionally biased region" description="Low complexity" evidence="3">
    <location>
        <begin position="1157"/>
        <end position="1178"/>
    </location>
</feature>
<dbReference type="PANTHER" id="PTHR22975:SF9">
    <property type="entry name" value="ECHINUS SPLICE FORM 3"/>
    <property type="match status" value="1"/>
</dbReference>
<feature type="compositionally biased region" description="Low complexity" evidence="3">
    <location>
        <begin position="1469"/>
        <end position="1480"/>
    </location>
</feature>
<feature type="compositionally biased region" description="Polar residues" evidence="3">
    <location>
        <begin position="712"/>
        <end position="722"/>
    </location>
</feature>
<feature type="region of interest" description="Disordered" evidence="3">
    <location>
        <begin position="2003"/>
        <end position="2051"/>
    </location>
</feature>